<accession>A0AAV1EC29</accession>
<dbReference type="GO" id="GO:0045037">
    <property type="term" value="P:protein import into chloroplast stroma"/>
    <property type="evidence" value="ECO:0007669"/>
    <property type="project" value="TreeGrafter"/>
</dbReference>
<sequence length="717" mass="83797">MGSLNPFFSGDNNNWFKKPAIPFQPINLLSVFEALNPFKPQEKAPNFAALSFKPSFRKRKNDPGKPGKYTQMLDQFYWECENFPDYRHAPEVEKILNEDPFFEKKENPTPEEIEENKKWWEDFKSSPVVQFLARAEEIADKINEMELKENSAPYRKEDKKLWQAVPHVMGLDGRPMPRKAIKTKKESDDKFWDFAKQFFFGLWGFRQRPYPPGRPIDAAQAIGYKKLERRYYDFIMRSGGFYYKDRLGRTRGPMELIQLKTAWGAGIIDKHTFIWGEDMDEWAPIGMVYGMERAIATWEVRLGAAATAFLHKLQKGIPPWVPLKGHENKTYKQLQDEAYESKRRDLAVLKANDGVWPGVRTPSHSLFLWASGTELTSVLEADHMPNKFIPRDLRDQLAKIIPGLRPWEVLSVEQAMDQLTYGGEWYREPLGSYTTGPPYIQEWNKDVMSLFNIFHNLSVEVYQKLEKTIPGFDAVMERVQEESVEREARRKETWQAKKKAEKELHMYGRKRFKQVLYPRFGARRQLTRPALVLAFDSYKEVSSDDEEDDELKCLNSVQAELNHIYSCSDELDHMISTLKRYQREKIGLETFKFHVDYYFWMDNRHDECLKLAVEKGVRKLDFYFGGGLGEITPTFSFTAPMNNRWKSRVKVMRCNPNADTSSWLVELKEFLAKLNQSEIHIANNVPFNLDDVTKDPSFSEVEEIVKALMRQSLVSNS</sequence>
<name>A0AAV1EC29_OLDCO</name>
<dbReference type="Pfam" id="PF14237">
    <property type="entry name" value="GYF_2"/>
    <property type="match status" value="1"/>
</dbReference>
<protein>
    <submittedName>
        <fullName evidence="2">OLC1v1018595C1</fullName>
    </submittedName>
</protein>
<keyword evidence="3" id="KW-1185">Reference proteome</keyword>
<dbReference type="Proteomes" id="UP001161247">
    <property type="component" value="Chromosome 9"/>
</dbReference>
<dbReference type="PANTHER" id="PTHR37755:SF1">
    <property type="entry name" value="PROTEIN TIC 56, CHLOROPLASTIC"/>
    <property type="match status" value="1"/>
</dbReference>
<evidence type="ECO:0000313" key="3">
    <source>
        <dbReference type="Proteomes" id="UP001161247"/>
    </source>
</evidence>
<dbReference type="AlphaFoldDB" id="A0AAV1EC29"/>
<evidence type="ECO:0000259" key="1">
    <source>
        <dbReference type="Pfam" id="PF14237"/>
    </source>
</evidence>
<feature type="domain" description="GYF" evidence="1">
    <location>
        <begin position="242"/>
        <end position="288"/>
    </location>
</feature>
<dbReference type="PANTHER" id="PTHR37755">
    <property type="entry name" value="PROTEIN TIC 56, CHLOROPLASTIC"/>
    <property type="match status" value="1"/>
</dbReference>
<gene>
    <name evidence="2" type="ORF">OLC1_LOCUS23340</name>
</gene>
<proteinExistence type="predicted"/>
<organism evidence="2 3">
    <name type="scientific">Oldenlandia corymbosa var. corymbosa</name>
    <dbReference type="NCBI Taxonomy" id="529605"/>
    <lineage>
        <taxon>Eukaryota</taxon>
        <taxon>Viridiplantae</taxon>
        <taxon>Streptophyta</taxon>
        <taxon>Embryophyta</taxon>
        <taxon>Tracheophyta</taxon>
        <taxon>Spermatophyta</taxon>
        <taxon>Magnoliopsida</taxon>
        <taxon>eudicotyledons</taxon>
        <taxon>Gunneridae</taxon>
        <taxon>Pentapetalae</taxon>
        <taxon>asterids</taxon>
        <taxon>lamiids</taxon>
        <taxon>Gentianales</taxon>
        <taxon>Rubiaceae</taxon>
        <taxon>Rubioideae</taxon>
        <taxon>Spermacoceae</taxon>
        <taxon>Hedyotis-Oldenlandia complex</taxon>
        <taxon>Oldenlandia</taxon>
    </lineage>
</organism>
<dbReference type="InterPro" id="IPR025640">
    <property type="entry name" value="GYF_2"/>
</dbReference>
<dbReference type="InterPro" id="IPR037471">
    <property type="entry name" value="TIC56"/>
</dbReference>
<reference evidence="2" key="1">
    <citation type="submission" date="2023-03" db="EMBL/GenBank/DDBJ databases">
        <authorList>
            <person name="Julca I."/>
        </authorList>
    </citation>
    <scope>NUCLEOTIDE SEQUENCE</scope>
</reference>
<dbReference type="EMBL" id="OX459126">
    <property type="protein sequence ID" value="CAI9117245.1"/>
    <property type="molecule type" value="Genomic_DNA"/>
</dbReference>
<evidence type="ECO:0000313" key="2">
    <source>
        <dbReference type="EMBL" id="CAI9117245.1"/>
    </source>
</evidence>
<dbReference type="GO" id="GO:0009706">
    <property type="term" value="C:chloroplast inner membrane"/>
    <property type="evidence" value="ECO:0007669"/>
    <property type="project" value="TreeGrafter"/>
</dbReference>